<dbReference type="InterPro" id="IPR036291">
    <property type="entry name" value="NAD(P)-bd_dom_sf"/>
</dbReference>
<evidence type="ECO:0000313" key="3">
    <source>
        <dbReference type="Proteomes" id="UP000800036"/>
    </source>
</evidence>
<accession>A0A6A5VB25</accession>
<gene>
    <name evidence="2" type="ORF">BU23DRAFT_554163</name>
</gene>
<dbReference type="Proteomes" id="UP000800036">
    <property type="component" value="Unassembled WGS sequence"/>
</dbReference>
<organism evidence="2 3">
    <name type="scientific">Bimuria novae-zelandiae CBS 107.79</name>
    <dbReference type="NCBI Taxonomy" id="1447943"/>
    <lineage>
        <taxon>Eukaryota</taxon>
        <taxon>Fungi</taxon>
        <taxon>Dikarya</taxon>
        <taxon>Ascomycota</taxon>
        <taxon>Pezizomycotina</taxon>
        <taxon>Dothideomycetes</taxon>
        <taxon>Pleosporomycetidae</taxon>
        <taxon>Pleosporales</taxon>
        <taxon>Massarineae</taxon>
        <taxon>Didymosphaeriaceae</taxon>
        <taxon>Bimuria</taxon>
    </lineage>
</organism>
<reference evidence="2" key="1">
    <citation type="journal article" date="2020" name="Stud. Mycol.">
        <title>101 Dothideomycetes genomes: a test case for predicting lifestyles and emergence of pathogens.</title>
        <authorList>
            <person name="Haridas S."/>
            <person name="Albert R."/>
            <person name="Binder M."/>
            <person name="Bloem J."/>
            <person name="Labutti K."/>
            <person name="Salamov A."/>
            <person name="Andreopoulos B."/>
            <person name="Baker S."/>
            <person name="Barry K."/>
            <person name="Bills G."/>
            <person name="Bluhm B."/>
            <person name="Cannon C."/>
            <person name="Castanera R."/>
            <person name="Culley D."/>
            <person name="Daum C."/>
            <person name="Ezra D."/>
            <person name="Gonzalez J."/>
            <person name="Henrissat B."/>
            <person name="Kuo A."/>
            <person name="Liang C."/>
            <person name="Lipzen A."/>
            <person name="Lutzoni F."/>
            <person name="Magnuson J."/>
            <person name="Mondo S."/>
            <person name="Nolan M."/>
            <person name="Ohm R."/>
            <person name="Pangilinan J."/>
            <person name="Park H.-J."/>
            <person name="Ramirez L."/>
            <person name="Alfaro M."/>
            <person name="Sun H."/>
            <person name="Tritt A."/>
            <person name="Yoshinaga Y."/>
            <person name="Zwiers L.-H."/>
            <person name="Turgeon B."/>
            <person name="Goodwin S."/>
            <person name="Spatafora J."/>
            <person name="Crous P."/>
            <person name="Grigoriev I."/>
        </authorList>
    </citation>
    <scope>NUCLEOTIDE SEQUENCE</scope>
    <source>
        <strain evidence="2">CBS 107.79</strain>
    </source>
</reference>
<evidence type="ECO:0000259" key="1">
    <source>
        <dbReference type="SMART" id="SM00829"/>
    </source>
</evidence>
<dbReference type="PANTHER" id="PTHR44013:SF1">
    <property type="entry name" value="ZINC-TYPE ALCOHOL DEHYDROGENASE-LIKE PROTEIN C16A3.02C"/>
    <property type="match status" value="1"/>
</dbReference>
<dbReference type="Pfam" id="PF13602">
    <property type="entry name" value="ADH_zinc_N_2"/>
    <property type="match status" value="1"/>
</dbReference>
<dbReference type="Gene3D" id="3.90.180.10">
    <property type="entry name" value="Medium-chain alcohol dehydrogenases, catalytic domain"/>
    <property type="match status" value="1"/>
</dbReference>
<feature type="domain" description="Enoyl reductase (ER)" evidence="1">
    <location>
        <begin position="23"/>
        <end position="339"/>
    </location>
</feature>
<dbReference type="SUPFAM" id="SSF51735">
    <property type="entry name" value="NAD(P)-binding Rossmann-fold domains"/>
    <property type="match status" value="1"/>
</dbReference>
<keyword evidence="3" id="KW-1185">Reference proteome</keyword>
<dbReference type="OrthoDB" id="201656at2759"/>
<sequence>MATMRAWQYKTRNEPFESNLSLDTIPRLEAPSTCKSEKDCCILVRVHAVSINPADHKVPLIPVVGYFLNKKPATPGLDYSGVIEAIPPGTPTTLQVGDKVLGRLDWPYQRGTLAEYVLAQPNAIVKLPDSLSFAQGAALGTAAMSGLQPLEKVNIKPGASVFINGGSGGVGSYTLQIAKLLGAAHVTVTCGPANVERMKALGADEVINYREADVLDTLKADAKDKGRFYDIVIENVGAIDSLYEQCHHFMNPAGCFMQVAAPFPLFLIKRTILPGFLGGGKRRFASYLTWNDNADFQRLADWAGEGKLKTEIDSQFAFEDTKEAFERLRGGRCQGKVVVHVVKEGSI</sequence>
<protein>
    <submittedName>
        <fullName evidence="2">Putative zinc alcohol dehydrogenase</fullName>
    </submittedName>
</protein>
<dbReference type="InterPro" id="IPR013154">
    <property type="entry name" value="ADH-like_N"/>
</dbReference>
<dbReference type="InterPro" id="IPR020843">
    <property type="entry name" value="ER"/>
</dbReference>
<dbReference type="InterPro" id="IPR011032">
    <property type="entry name" value="GroES-like_sf"/>
</dbReference>
<dbReference type="SMART" id="SM00829">
    <property type="entry name" value="PKS_ER"/>
    <property type="match status" value="1"/>
</dbReference>
<proteinExistence type="predicted"/>
<dbReference type="AlphaFoldDB" id="A0A6A5VB25"/>
<evidence type="ECO:0000313" key="2">
    <source>
        <dbReference type="EMBL" id="KAF1973539.1"/>
    </source>
</evidence>
<name>A0A6A5VB25_9PLEO</name>
<dbReference type="EMBL" id="ML976680">
    <property type="protein sequence ID" value="KAF1973539.1"/>
    <property type="molecule type" value="Genomic_DNA"/>
</dbReference>
<dbReference type="GO" id="GO:0016491">
    <property type="term" value="F:oxidoreductase activity"/>
    <property type="evidence" value="ECO:0007669"/>
    <property type="project" value="InterPro"/>
</dbReference>
<dbReference type="PANTHER" id="PTHR44013">
    <property type="entry name" value="ZINC-TYPE ALCOHOL DEHYDROGENASE-LIKE PROTEIN C16A3.02C"/>
    <property type="match status" value="1"/>
</dbReference>
<dbReference type="Pfam" id="PF08240">
    <property type="entry name" value="ADH_N"/>
    <property type="match status" value="1"/>
</dbReference>
<dbReference type="InterPro" id="IPR052733">
    <property type="entry name" value="Chloroplast_QOR"/>
</dbReference>
<dbReference type="Gene3D" id="3.40.50.720">
    <property type="entry name" value="NAD(P)-binding Rossmann-like Domain"/>
    <property type="match status" value="1"/>
</dbReference>
<dbReference type="CDD" id="cd08267">
    <property type="entry name" value="MDR1"/>
    <property type="match status" value="1"/>
</dbReference>
<dbReference type="SUPFAM" id="SSF50129">
    <property type="entry name" value="GroES-like"/>
    <property type="match status" value="1"/>
</dbReference>